<dbReference type="Gene3D" id="3.40.800.20">
    <property type="entry name" value="Histone deacetylase domain"/>
    <property type="match status" value="1"/>
</dbReference>
<sequence length="307" mass="33338">METLYITHPACRLHEMGSGHPECPERLDALNDQLVASGILDFVDQCQAEPASDADLLRVHAAEHLAYLRRHAPASGYFAVDEDTAMNTHTIEAAWAAAGAGITGVDAVMGNTHRKAFCAVRPPGHHARHAQAMGFCFLNNIAVAAAYALEQHGLERVAVVDFDVHHGNGTEEMFAGDERVLMCSFFQHPLFPNSHQQPAAANMLNIPIDAYSKGDDIRMLFSDVLLPRLQAFRPQLILISAGFDGHREDEMGQLGLVEADYAWMTSQLVALADETASGRIVSFLEGGYSLSALGRSVTAHIRALAKL</sequence>
<comment type="similarity">
    <text evidence="1">Belongs to the histone deacetylase family.</text>
</comment>
<dbReference type="GO" id="GO:0040029">
    <property type="term" value="P:epigenetic regulation of gene expression"/>
    <property type="evidence" value="ECO:0007669"/>
    <property type="project" value="TreeGrafter"/>
</dbReference>
<dbReference type="InterPro" id="IPR023801">
    <property type="entry name" value="His_deacetylse_dom"/>
</dbReference>
<protein>
    <submittedName>
        <fullName evidence="3">Deacetylase</fullName>
    </submittedName>
</protein>
<dbReference type="AlphaFoldDB" id="A0A410GBI3"/>
<dbReference type="InterPro" id="IPR037138">
    <property type="entry name" value="His_deacetylse_dom_sf"/>
</dbReference>
<dbReference type="PANTHER" id="PTHR10625:SF10">
    <property type="entry name" value="HISTONE DEACETYLASE HDAC1"/>
    <property type="match status" value="1"/>
</dbReference>
<dbReference type="PRINTS" id="PR01270">
    <property type="entry name" value="HDASUPER"/>
</dbReference>
<feature type="domain" description="Histone deacetylase" evidence="2">
    <location>
        <begin position="20"/>
        <end position="304"/>
    </location>
</feature>
<gene>
    <name evidence="3" type="ORF">CKA81_07175</name>
</gene>
<evidence type="ECO:0000313" key="3">
    <source>
        <dbReference type="EMBL" id="QAA93644.1"/>
    </source>
</evidence>
<reference evidence="3 4" key="1">
    <citation type="submission" date="2017-08" db="EMBL/GenBank/DDBJ databases">
        <authorList>
            <person name="Park S.-J."/>
            <person name="Kim H."/>
        </authorList>
    </citation>
    <scope>NUCLEOTIDE SEQUENCE [LARGE SCALE GENOMIC DNA]</scope>
    <source>
        <strain evidence="4">ye3</strain>
    </source>
</reference>
<dbReference type="CDD" id="cd11599">
    <property type="entry name" value="HDAC_classII_2"/>
    <property type="match status" value="1"/>
</dbReference>
<name>A0A410GBI3_9BURK</name>
<dbReference type="OrthoDB" id="9808367at2"/>
<accession>A0A410GBI3</accession>
<dbReference type="InterPro" id="IPR000286">
    <property type="entry name" value="HDACs"/>
</dbReference>
<dbReference type="SUPFAM" id="SSF52768">
    <property type="entry name" value="Arginase/deacetylase"/>
    <property type="match status" value="1"/>
</dbReference>
<dbReference type="Proteomes" id="UP000283474">
    <property type="component" value="Chromosome"/>
</dbReference>
<dbReference type="InterPro" id="IPR023696">
    <property type="entry name" value="Ureohydrolase_dom_sf"/>
</dbReference>
<keyword evidence="4" id="KW-1185">Reference proteome</keyword>
<dbReference type="Pfam" id="PF00850">
    <property type="entry name" value="Hist_deacetyl"/>
    <property type="match status" value="1"/>
</dbReference>
<dbReference type="EMBL" id="CP022987">
    <property type="protein sequence ID" value="QAA93644.1"/>
    <property type="molecule type" value="Genomic_DNA"/>
</dbReference>
<dbReference type="GO" id="GO:0004407">
    <property type="term" value="F:histone deacetylase activity"/>
    <property type="evidence" value="ECO:0007669"/>
    <property type="project" value="TreeGrafter"/>
</dbReference>
<dbReference type="PANTHER" id="PTHR10625">
    <property type="entry name" value="HISTONE DEACETYLASE HDAC1-RELATED"/>
    <property type="match status" value="1"/>
</dbReference>
<dbReference type="RefSeq" id="WP_128354688.1">
    <property type="nucleotide sequence ID" value="NZ_CP022987.1"/>
</dbReference>
<dbReference type="KEGG" id="pus:CKA81_07175"/>
<evidence type="ECO:0000313" key="4">
    <source>
        <dbReference type="Proteomes" id="UP000283474"/>
    </source>
</evidence>
<evidence type="ECO:0000259" key="2">
    <source>
        <dbReference type="Pfam" id="PF00850"/>
    </source>
</evidence>
<organism evidence="3 4">
    <name type="scientific">Pollutimonas thiosulfatoxidans</name>
    <dbReference type="NCBI Taxonomy" id="2028345"/>
    <lineage>
        <taxon>Bacteria</taxon>
        <taxon>Pseudomonadati</taxon>
        <taxon>Pseudomonadota</taxon>
        <taxon>Betaproteobacteria</taxon>
        <taxon>Burkholderiales</taxon>
        <taxon>Alcaligenaceae</taxon>
        <taxon>Pollutimonas</taxon>
    </lineage>
</organism>
<evidence type="ECO:0000256" key="1">
    <source>
        <dbReference type="ARBA" id="ARBA00005947"/>
    </source>
</evidence>
<proteinExistence type="inferred from homology"/>